<name>F1L6X3_ASCSU</name>
<dbReference type="GO" id="GO:0003729">
    <property type="term" value="F:mRNA binding"/>
    <property type="evidence" value="ECO:0007669"/>
    <property type="project" value="TreeGrafter"/>
</dbReference>
<organism evidence="1">
    <name type="scientific">Ascaris suum</name>
    <name type="common">Pig roundworm</name>
    <name type="synonym">Ascaris lumbricoides</name>
    <dbReference type="NCBI Taxonomy" id="6253"/>
    <lineage>
        <taxon>Eukaryota</taxon>
        <taxon>Metazoa</taxon>
        <taxon>Ecdysozoa</taxon>
        <taxon>Nematoda</taxon>
        <taxon>Chromadorea</taxon>
        <taxon>Rhabditida</taxon>
        <taxon>Spirurina</taxon>
        <taxon>Ascaridomorpha</taxon>
        <taxon>Ascaridoidea</taxon>
        <taxon>Ascarididae</taxon>
        <taxon>Ascaris</taxon>
    </lineage>
</organism>
<dbReference type="InterPro" id="IPR036612">
    <property type="entry name" value="KH_dom_type_1_sf"/>
</dbReference>
<dbReference type="GO" id="GO:0048024">
    <property type="term" value="P:regulation of mRNA splicing, via spliceosome"/>
    <property type="evidence" value="ECO:0007669"/>
    <property type="project" value="TreeGrafter"/>
</dbReference>
<sequence>MATMKIDGQLNKLWSDCEQYLRDARELPRTSQITGSRTAVGSDSSFAKYTAEHLASLVREREVASYLPNLFPICVRLLEAEVDDVCVALFRKELQLEGLPMPRGATMKAVKKIYIEDNEFSVIHFVERVFGPQGITARQLKETAGCVLKLRGRSSALQSFKRGVKDGWEDDNDKPHIFLECSDAINRVFLRLSACATYVTKLLLPIHVWVDRVKNDQLSQLLSPINITAFNPSNLESGANMAAPNVVGGMRTRQESQPMCARNNAQVDVNAISGQWCNFWYYVWMKKMLDMSAALMCQESAQGSDGVSHMPSSVMANGEEAMVTNVHPNDSMNPAFEVTPTPPNSPAF</sequence>
<dbReference type="InterPro" id="IPR045071">
    <property type="entry name" value="BBP-like"/>
</dbReference>
<dbReference type="PANTHER" id="PTHR11208:SF125">
    <property type="entry name" value="KH DOMAIN-CONTAINING RNA-BINDING PROTEIN QKI"/>
    <property type="match status" value="1"/>
</dbReference>
<dbReference type="Gene3D" id="1.20.5.4010">
    <property type="match status" value="1"/>
</dbReference>
<dbReference type="GO" id="GO:0005634">
    <property type="term" value="C:nucleus"/>
    <property type="evidence" value="ECO:0007669"/>
    <property type="project" value="TreeGrafter"/>
</dbReference>
<dbReference type="AlphaFoldDB" id="F1L6X3"/>
<dbReference type="PANTHER" id="PTHR11208">
    <property type="entry name" value="RNA-BINDING PROTEIN RELATED"/>
    <property type="match status" value="1"/>
</dbReference>
<accession>F1L6X3</accession>
<dbReference type="EMBL" id="JI172677">
    <property type="protein sequence ID" value="ADY45877.1"/>
    <property type="molecule type" value="mRNA"/>
</dbReference>
<dbReference type="Gene3D" id="3.30.1370.10">
    <property type="entry name" value="K Homology domain, type 1"/>
    <property type="match status" value="1"/>
</dbReference>
<reference evidence="1" key="1">
    <citation type="journal article" date="2011" name="Genome Res.">
        <title>Deep small RNA sequencing from the nematode Ascaris reveals conservation, functional diversification, and novel developmental profiles.</title>
        <authorList>
            <person name="Wang J."/>
            <person name="Czech B."/>
            <person name="Crunk A."/>
            <person name="Wallace A."/>
            <person name="Mitreva M."/>
            <person name="Hannon G.J."/>
            <person name="Davis R.E."/>
        </authorList>
    </citation>
    <scope>NUCLEOTIDE SEQUENCE</scope>
</reference>
<evidence type="ECO:0000313" key="1">
    <source>
        <dbReference type="EMBL" id="ADY45877.1"/>
    </source>
</evidence>
<proteinExistence type="evidence at transcript level"/>
<dbReference type="SUPFAM" id="SSF54791">
    <property type="entry name" value="Eukaryotic type KH-domain (KH-domain type I)"/>
    <property type="match status" value="1"/>
</dbReference>
<protein>
    <submittedName>
        <fullName evidence="1">Female germline-specific tumor suppressor gld-1</fullName>
    </submittedName>
</protein>